<protein>
    <submittedName>
        <fullName evidence="1">Uncharacterized protein</fullName>
    </submittedName>
</protein>
<evidence type="ECO:0000313" key="1">
    <source>
        <dbReference type="EMBL" id="KAF2705461.1"/>
    </source>
</evidence>
<name>A0A6G1JZ26_9PLEO</name>
<reference evidence="1" key="1">
    <citation type="journal article" date="2020" name="Stud. Mycol.">
        <title>101 Dothideomycetes genomes: a test case for predicting lifestyles and emergence of pathogens.</title>
        <authorList>
            <person name="Haridas S."/>
            <person name="Albert R."/>
            <person name="Binder M."/>
            <person name="Bloem J."/>
            <person name="Labutti K."/>
            <person name="Salamov A."/>
            <person name="Andreopoulos B."/>
            <person name="Baker S."/>
            <person name="Barry K."/>
            <person name="Bills G."/>
            <person name="Bluhm B."/>
            <person name="Cannon C."/>
            <person name="Castanera R."/>
            <person name="Culley D."/>
            <person name="Daum C."/>
            <person name="Ezra D."/>
            <person name="Gonzalez J."/>
            <person name="Henrissat B."/>
            <person name="Kuo A."/>
            <person name="Liang C."/>
            <person name="Lipzen A."/>
            <person name="Lutzoni F."/>
            <person name="Magnuson J."/>
            <person name="Mondo S."/>
            <person name="Nolan M."/>
            <person name="Ohm R."/>
            <person name="Pangilinan J."/>
            <person name="Park H.-J."/>
            <person name="Ramirez L."/>
            <person name="Alfaro M."/>
            <person name="Sun H."/>
            <person name="Tritt A."/>
            <person name="Yoshinaga Y."/>
            <person name="Zwiers L.-H."/>
            <person name="Turgeon B."/>
            <person name="Goodwin S."/>
            <person name="Spatafora J."/>
            <person name="Crous P."/>
            <person name="Grigoriev I."/>
        </authorList>
    </citation>
    <scope>NUCLEOTIDE SEQUENCE</scope>
    <source>
        <strain evidence="1">CBS 279.74</strain>
    </source>
</reference>
<dbReference type="EMBL" id="MU005778">
    <property type="protein sequence ID" value="KAF2705461.1"/>
    <property type="molecule type" value="Genomic_DNA"/>
</dbReference>
<evidence type="ECO:0000313" key="2">
    <source>
        <dbReference type="Proteomes" id="UP000799428"/>
    </source>
</evidence>
<dbReference type="Proteomes" id="UP000799428">
    <property type="component" value="Unassembled WGS sequence"/>
</dbReference>
<sequence length="138" mass="15286">MFLLLTTNISCVLTITSPRFPTVVDLTNVDEDSLPPREETRASASAPLPFLTKSALKGVDDSKIRKVVMAKSPVKPTRNFVAQTPNRLRYLRWNAPSSMPLPRPTNTTAAVTYKSVHLPQLFSRALLGIHGDFSQSKH</sequence>
<dbReference type="AlphaFoldDB" id="A0A6G1JZ26"/>
<proteinExistence type="predicted"/>
<organism evidence="1 2">
    <name type="scientific">Pleomassaria siparia CBS 279.74</name>
    <dbReference type="NCBI Taxonomy" id="1314801"/>
    <lineage>
        <taxon>Eukaryota</taxon>
        <taxon>Fungi</taxon>
        <taxon>Dikarya</taxon>
        <taxon>Ascomycota</taxon>
        <taxon>Pezizomycotina</taxon>
        <taxon>Dothideomycetes</taxon>
        <taxon>Pleosporomycetidae</taxon>
        <taxon>Pleosporales</taxon>
        <taxon>Pleomassariaceae</taxon>
        <taxon>Pleomassaria</taxon>
    </lineage>
</organism>
<accession>A0A6G1JZ26</accession>
<gene>
    <name evidence="1" type="ORF">K504DRAFT_91237</name>
</gene>
<keyword evidence="2" id="KW-1185">Reference proteome</keyword>